<accession>A0A955LKZ1</accession>
<protein>
    <submittedName>
        <fullName evidence="1">Uncharacterized protein</fullName>
    </submittedName>
</protein>
<evidence type="ECO:0000313" key="2">
    <source>
        <dbReference type="Proteomes" id="UP000751518"/>
    </source>
</evidence>
<reference evidence="1" key="2">
    <citation type="journal article" date="2021" name="Microbiome">
        <title>Successional dynamics and alternative stable states in a saline activated sludge microbial community over 9 years.</title>
        <authorList>
            <person name="Wang Y."/>
            <person name="Ye J."/>
            <person name="Ju F."/>
            <person name="Liu L."/>
            <person name="Boyd J.A."/>
            <person name="Deng Y."/>
            <person name="Parks D.H."/>
            <person name="Jiang X."/>
            <person name="Yin X."/>
            <person name="Woodcroft B.J."/>
            <person name="Tyson G.W."/>
            <person name="Hugenholtz P."/>
            <person name="Polz M.F."/>
            <person name="Zhang T."/>
        </authorList>
    </citation>
    <scope>NUCLEOTIDE SEQUENCE</scope>
    <source>
        <strain evidence="1">HKST-UBA03</strain>
    </source>
</reference>
<proteinExistence type="predicted"/>
<gene>
    <name evidence="1" type="ORF">KC614_04460</name>
</gene>
<comment type="caution">
    <text evidence="1">The sequence shown here is derived from an EMBL/GenBank/DDBJ whole genome shotgun (WGS) entry which is preliminary data.</text>
</comment>
<name>A0A955LKZ1_UNCKA</name>
<dbReference type="Proteomes" id="UP000751518">
    <property type="component" value="Unassembled WGS sequence"/>
</dbReference>
<dbReference type="EMBL" id="JAGQKZ010000051">
    <property type="protein sequence ID" value="MCA9392420.1"/>
    <property type="molecule type" value="Genomic_DNA"/>
</dbReference>
<evidence type="ECO:0000313" key="1">
    <source>
        <dbReference type="EMBL" id="MCA9392420.1"/>
    </source>
</evidence>
<sequence length="113" mass="12112">MRRRIIENATLVGVFDTGSTVTISLTDLSDDSNVALDSNVCSEIGSRGLFRWNTSNITTAPTGFVEYLWEMTDGVLLSRGVITLGGYPDSQATALANIPGKIKVIDGGEIPIY</sequence>
<reference evidence="1" key="1">
    <citation type="submission" date="2020-04" db="EMBL/GenBank/DDBJ databases">
        <authorList>
            <person name="Zhang T."/>
        </authorList>
    </citation>
    <scope>NUCLEOTIDE SEQUENCE</scope>
    <source>
        <strain evidence="1">HKST-UBA03</strain>
    </source>
</reference>
<dbReference type="AlphaFoldDB" id="A0A955LKZ1"/>
<organism evidence="1 2">
    <name type="scientific">candidate division WWE3 bacterium</name>
    <dbReference type="NCBI Taxonomy" id="2053526"/>
    <lineage>
        <taxon>Bacteria</taxon>
        <taxon>Katanobacteria</taxon>
    </lineage>
</organism>